<evidence type="ECO:0000313" key="2">
    <source>
        <dbReference type="EMBL" id="MBC3918102.1"/>
    </source>
</evidence>
<reference evidence="2 3" key="1">
    <citation type="submission" date="2020-08" db="EMBL/GenBank/DDBJ databases">
        <title>Novel species isolated from subtropical streams in China.</title>
        <authorList>
            <person name="Lu H."/>
        </authorList>
    </citation>
    <scope>NUCLEOTIDE SEQUENCE [LARGE SCALE GENOMIC DNA]</scope>
    <source>
        <strain evidence="2 3">CY18W</strain>
    </source>
</reference>
<sequence length="118" mass="13589">MGAGFVEDFWLLSECDELGYPAGDEPLFAQVMLDQTVNHVVEAAFGMWMFSASWCYDLYLLLRDGVYPLTWEANIYAPSVMYFFHFASLISIKMTRFHYGNFVLIFLQLINTGLNLFA</sequence>
<keyword evidence="1" id="KW-0472">Membrane</keyword>
<evidence type="ECO:0000313" key="3">
    <source>
        <dbReference type="Proteomes" id="UP000650424"/>
    </source>
</evidence>
<feature type="transmembrane region" description="Helical" evidence="1">
    <location>
        <begin position="74"/>
        <end position="92"/>
    </location>
</feature>
<keyword evidence="1" id="KW-0812">Transmembrane</keyword>
<accession>A0ABR6ZQE2</accession>
<comment type="caution">
    <text evidence="2">The sequence shown here is derived from an EMBL/GenBank/DDBJ whole genome shotgun (WGS) entry which is preliminary data.</text>
</comment>
<proteinExistence type="predicted"/>
<dbReference type="Proteomes" id="UP000650424">
    <property type="component" value="Unassembled WGS sequence"/>
</dbReference>
<name>A0ABR6ZQE2_9BURK</name>
<keyword evidence="3" id="KW-1185">Reference proteome</keyword>
<dbReference type="EMBL" id="JACOGF010000005">
    <property type="protein sequence ID" value="MBC3918102.1"/>
    <property type="molecule type" value="Genomic_DNA"/>
</dbReference>
<evidence type="ECO:0000256" key="1">
    <source>
        <dbReference type="SAM" id="Phobius"/>
    </source>
</evidence>
<keyword evidence="1" id="KW-1133">Transmembrane helix</keyword>
<gene>
    <name evidence="2" type="ORF">H8L32_11490</name>
</gene>
<organism evidence="2 3">
    <name type="scientific">Undibacterium hunanense</name>
    <dbReference type="NCBI Taxonomy" id="2762292"/>
    <lineage>
        <taxon>Bacteria</taxon>
        <taxon>Pseudomonadati</taxon>
        <taxon>Pseudomonadota</taxon>
        <taxon>Betaproteobacteria</taxon>
        <taxon>Burkholderiales</taxon>
        <taxon>Oxalobacteraceae</taxon>
        <taxon>Undibacterium</taxon>
    </lineage>
</organism>
<dbReference type="RefSeq" id="WP_186947378.1">
    <property type="nucleotide sequence ID" value="NZ_JACOGF010000005.1"/>
</dbReference>
<feature type="transmembrane region" description="Helical" evidence="1">
    <location>
        <begin position="98"/>
        <end position="117"/>
    </location>
</feature>
<protein>
    <submittedName>
        <fullName evidence="2">Uncharacterized protein</fullName>
    </submittedName>
</protein>